<name>A0A0F9B9R7_9ZZZZ</name>
<proteinExistence type="predicted"/>
<sequence>NALDRGLLEHEDSWHRVKKNMTRILDGEKTVDELMVGRKKVKGVIEVAIKSGSLSEVLTELNRIKSELTEKGCTEFEVETSVENEPDRLSGEDFHYVKSTVTGR</sequence>
<feature type="non-terminal residue" evidence="1">
    <location>
        <position position="1"/>
    </location>
</feature>
<evidence type="ECO:0000313" key="1">
    <source>
        <dbReference type="EMBL" id="KKK81201.1"/>
    </source>
</evidence>
<protein>
    <submittedName>
        <fullName evidence="1">Uncharacterized protein</fullName>
    </submittedName>
</protein>
<dbReference type="AlphaFoldDB" id="A0A0F9B9R7"/>
<organism evidence="1">
    <name type="scientific">marine sediment metagenome</name>
    <dbReference type="NCBI Taxonomy" id="412755"/>
    <lineage>
        <taxon>unclassified sequences</taxon>
        <taxon>metagenomes</taxon>
        <taxon>ecological metagenomes</taxon>
    </lineage>
</organism>
<accession>A0A0F9B9R7</accession>
<reference evidence="1" key="1">
    <citation type="journal article" date="2015" name="Nature">
        <title>Complex archaea that bridge the gap between prokaryotes and eukaryotes.</title>
        <authorList>
            <person name="Spang A."/>
            <person name="Saw J.H."/>
            <person name="Jorgensen S.L."/>
            <person name="Zaremba-Niedzwiedzka K."/>
            <person name="Martijn J."/>
            <person name="Lind A.E."/>
            <person name="van Eijk R."/>
            <person name="Schleper C."/>
            <person name="Guy L."/>
            <person name="Ettema T.J."/>
        </authorList>
    </citation>
    <scope>NUCLEOTIDE SEQUENCE</scope>
</reference>
<dbReference type="EMBL" id="LAZR01053228">
    <property type="protein sequence ID" value="KKK81201.1"/>
    <property type="molecule type" value="Genomic_DNA"/>
</dbReference>
<gene>
    <name evidence="1" type="ORF">LCGC14_2815820</name>
</gene>
<comment type="caution">
    <text evidence="1">The sequence shown here is derived from an EMBL/GenBank/DDBJ whole genome shotgun (WGS) entry which is preliminary data.</text>
</comment>